<accession>A0A9X2G8K6</accession>
<evidence type="ECO:0000256" key="1">
    <source>
        <dbReference type="SAM" id="MobiDB-lite"/>
    </source>
</evidence>
<dbReference type="AlphaFoldDB" id="A0A9X2G8K6"/>
<evidence type="ECO:0000313" key="2">
    <source>
        <dbReference type="EMBL" id="MCP2353037.1"/>
    </source>
</evidence>
<proteinExistence type="predicted"/>
<name>A0A9X2G8K6_9ACTN</name>
<reference evidence="2" key="1">
    <citation type="submission" date="2022-06" db="EMBL/GenBank/DDBJ databases">
        <title>Sequencing the genomes of 1000 actinobacteria strains.</title>
        <authorList>
            <person name="Klenk H.-P."/>
        </authorList>
    </citation>
    <scope>NUCLEOTIDE SEQUENCE</scope>
    <source>
        <strain evidence="2">DSM 46694</strain>
    </source>
</reference>
<dbReference type="Proteomes" id="UP001139648">
    <property type="component" value="Unassembled WGS sequence"/>
</dbReference>
<keyword evidence="3" id="KW-1185">Reference proteome</keyword>
<organism evidence="2 3">
    <name type="scientific">Nonomuraea thailandensis</name>
    <dbReference type="NCBI Taxonomy" id="1188745"/>
    <lineage>
        <taxon>Bacteria</taxon>
        <taxon>Bacillati</taxon>
        <taxon>Actinomycetota</taxon>
        <taxon>Actinomycetes</taxon>
        <taxon>Streptosporangiales</taxon>
        <taxon>Streptosporangiaceae</taxon>
        <taxon>Nonomuraea</taxon>
    </lineage>
</organism>
<feature type="region of interest" description="Disordered" evidence="1">
    <location>
        <begin position="1"/>
        <end position="45"/>
    </location>
</feature>
<sequence length="102" mass="10706">MTVLDTAPSPTTLADPALPGSAAPARAPRRPPYQPRAAASPAPQQWDSFVDTLPMLRTSDIRSVERLRAIITSARQGIADLDALLAALNPPSPAAAGQDRAR</sequence>
<comment type="caution">
    <text evidence="2">The sequence shown here is derived from an EMBL/GenBank/DDBJ whole genome shotgun (WGS) entry which is preliminary data.</text>
</comment>
<protein>
    <submittedName>
        <fullName evidence="2">Uncharacterized protein</fullName>
    </submittedName>
</protein>
<gene>
    <name evidence="2" type="ORF">HD597_000057</name>
</gene>
<dbReference type="EMBL" id="JAMZEB010000001">
    <property type="protein sequence ID" value="MCP2353037.1"/>
    <property type="molecule type" value="Genomic_DNA"/>
</dbReference>
<evidence type="ECO:0000313" key="3">
    <source>
        <dbReference type="Proteomes" id="UP001139648"/>
    </source>
</evidence>
<dbReference type="RefSeq" id="WP_253739409.1">
    <property type="nucleotide sequence ID" value="NZ_BAABKA010000109.1"/>
</dbReference>
<feature type="compositionally biased region" description="Low complexity" evidence="1">
    <location>
        <begin position="16"/>
        <end position="26"/>
    </location>
</feature>